<organism evidence="1 2">
    <name type="scientific">Entomophthora muscae</name>
    <dbReference type="NCBI Taxonomy" id="34485"/>
    <lineage>
        <taxon>Eukaryota</taxon>
        <taxon>Fungi</taxon>
        <taxon>Fungi incertae sedis</taxon>
        <taxon>Zoopagomycota</taxon>
        <taxon>Entomophthoromycotina</taxon>
        <taxon>Entomophthoromycetes</taxon>
        <taxon>Entomophthorales</taxon>
        <taxon>Entomophthoraceae</taxon>
        <taxon>Entomophthora</taxon>
    </lineage>
</organism>
<protein>
    <submittedName>
        <fullName evidence="1">Uncharacterized protein</fullName>
    </submittedName>
</protein>
<evidence type="ECO:0000313" key="2">
    <source>
        <dbReference type="Proteomes" id="UP001165960"/>
    </source>
</evidence>
<reference evidence="1" key="1">
    <citation type="submission" date="2022-04" db="EMBL/GenBank/DDBJ databases">
        <title>Genome of the entomopathogenic fungus Entomophthora muscae.</title>
        <authorList>
            <person name="Elya C."/>
            <person name="Lovett B.R."/>
            <person name="Lee E."/>
            <person name="Macias A.M."/>
            <person name="Hajek A.E."/>
            <person name="De Bivort B.L."/>
            <person name="Kasson M.T."/>
            <person name="De Fine Licht H.H."/>
            <person name="Stajich J.E."/>
        </authorList>
    </citation>
    <scope>NUCLEOTIDE SEQUENCE</scope>
    <source>
        <strain evidence="1">Berkeley</strain>
    </source>
</reference>
<dbReference type="Proteomes" id="UP001165960">
    <property type="component" value="Unassembled WGS sequence"/>
</dbReference>
<accession>A0ACC2RXV7</accession>
<gene>
    <name evidence="1" type="ORF">DSO57_1010035</name>
</gene>
<name>A0ACC2RXV7_9FUNG</name>
<sequence>MRLLPAVSSTPWRVVPKGGRHIKGHFIPEGVLRCFLLTDHQKSGMNPTYSSLNGGKTSNPGGQLHPIPVWSSSLPRKILINSLALLELRLILVNIMKKFRLTLPKDMEEIEFDSFPTLKPRSN</sequence>
<comment type="caution">
    <text evidence="1">The sequence shown here is derived from an EMBL/GenBank/DDBJ whole genome shotgun (WGS) entry which is preliminary data.</text>
</comment>
<evidence type="ECO:0000313" key="1">
    <source>
        <dbReference type="EMBL" id="KAJ9054846.1"/>
    </source>
</evidence>
<keyword evidence="2" id="KW-1185">Reference proteome</keyword>
<dbReference type="EMBL" id="QTSX02006422">
    <property type="protein sequence ID" value="KAJ9054846.1"/>
    <property type="molecule type" value="Genomic_DNA"/>
</dbReference>
<proteinExistence type="predicted"/>